<evidence type="ECO:0000256" key="1">
    <source>
        <dbReference type="SAM" id="MobiDB-lite"/>
    </source>
</evidence>
<dbReference type="Proteomes" id="UP000324020">
    <property type="component" value="Unassembled WGS sequence"/>
</dbReference>
<evidence type="ECO:0000313" key="3">
    <source>
        <dbReference type="Proteomes" id="UP000324020"/>
    </source>
</evidence>
<accession>A0A1G7NE19</accession>
<gene>
    <name evidence="2" type="ORF">SAMN04488067_107147</name>
</gene>
<dbReference type="EMBL" id="FNBO01000007">
    <property type="protein sequence ID" value="SDF72157.1"/>
    <property type="molecule type" value="Genomic_DNA"/>
</dbReference>
<proteinExistence type="predicted"/>
<keyword evidence="3" id="KW-1185">Reference proteome</keyword>
<sequence>MPPTGRRALLAGTSAVLTPLSGCADLGSSSDQRNGESDPHWVSTYLGDREETHRVTVTVTNANSDVLFEREYQLSDSNEADEDATFPASTDPETIAVTVDGTRFERDWPGFEQRALPCDSSNEAGVEIYVENAQDGTPDVQLEADCQSITGA</sequence>
<feature type="region of interest" description="Disordered" evidence="1">
    <location>
        <begin position="22"/>
        <end position="43"/>
    </location>
</feature>
<organism evidence="2 3">
    <name type="scientific">Halorubrum xinjiangense</name>
    <dbReference type="NCBI Taxonomy" id="261291"/>
    <lineage>
        <taxon>Archaea</taxon>
        <taxon>Methanobacteriati</taxon>
        <taxon>Methanobacteriota</taxon>
        <taxon>Stenosarchaea group</taxon>
        <taxon>Halobacteria</taxon>
        <taxon>Halobacteriales</taxon>
        <taxon>Haloferacaceae</taxon>
        <taxon>Halorubrum</taxon>
    </lineage>
</organism>
<dbReference type="AlphaFoldDB" id="A0A1G7NE19"/>
<evidence type="ECO:0000313" key="2">
    <source>
        <dbReference type="EMBL" id="SDF72157.1"/>
    </source>
</evidence>
<protein>
    <submittedName>
        <fullName evidence="2">Uncharacterized protein</fullName>
    </submittedName>
</protein>
<name>A0A1G7NE19_9EURY</name>
<reference evidence="2 3" key="1">
    <citation type="submission" date="2016-10" db="EMBL/GenBank/DDBJ databases">
        <authorList>
            <person name="Varghese N."/>
            <person name="Submissions S."/>
        </authorList>
    </citation>
    <scope>NUCLEOTIDE SEQUENCE [LARGE SCALE GENOMIC DNA]</scope>
    <source>
        <strain evidence="2 3">CGMCC 1.3527</strain>
    </source>
</reference>